<accession>A0ABU3YA40</accession>
<keyword evidence="3" id="KW-1185">Reference proteome</keyword>
<evidence type="ECO:0008006" key="4">
    <source>
        <dbReference type="Google" id="ProtNLM"/>
    </source>
</evidence>
<sequence length="1546" mass="172912">MPARRNLDEREQDLLRLRLAAPTPKSIIALFGIDGAAIRQTMFGEHYDLSRRFRPATKEGDEDRPFRGLFGDDLKGTPAWAELLEKRRTIVLAEAGSGKSSEFDYQCSALRQANKFAFKATVRDVADAGLEASLVPTDRARFAEWRADPDAPCWLFVDSVDEAKDQGHHFDAACRKLADAIAGLEERVHLYISSRYTDWDKTADRISVEKWLSLPEPPPPPTDVADEVRATLQNRDKSPPRVREEIGVLVMEPLSRWQVERFARASGIETIDALLAAVDHGSLWEFAARPMDLGWMVEFWRDHKRLGSLREMIEASLKARLLDPDPLRRKRDPLDLAKGAHALDRIGAAFLLCGRDSVRVPAAGLDLSPPERSMPIEEILPDWPDGERLLLLGRPVFDPATLGRARLHNDNEATLRCYLLARWLGRLLAEGCPVAVVRDLLFADTYGYRLVRPEMVEVSAWLAGENDAIADSLIARSPYNLLRYGDPGSLPIPMRVKAFAAALAQVETIDPQKLWFGEQGLRRFADPGLDDHIAGWWEIAKGDEEARHLLLRLVDFGGQKGGLPVVRQVAYDRSTDEITQLLAGRALLKLGEKADRTAYARHVAEHGSDLSRSIILHALHALFPEEIDVEAFFALIDKARVTGEDDIATILPLGSELPAGLTRREDLHRFLTEVVARSGAFSGDTVDDEKPFREAFSQMAASAALRLLDYHPADIPDVVTDLFLLLHESHRRIGSEASFKTLGEAFGASPGRRRTSLWRSIVRLRTHPYARDNGELNIWFVQHLGWPVLLSLADIDWLLLDVRERTDRQDRLTALRAAHTLWRQFGGTDGDMQRIVDAVADDAELSAQLAAWRSPPPETPEMVERMAGFEAARKRNEDQAEARDQSWVELINTLRDDPNFFDSLSPQTDETVDSRLYHLWQFLSWRTQSRSRYSIDSLDVVEPVFGPEMTRRFGEALMAFAYKRTPVGTVEEAAQRRTVTSFDIMALTGMSLAAATVPNWAEQLDPTRAAQAARLAVIELNGFPDYLVPLSQAYPEAVRSVLWRASRAQLDRLDEVDHGMLDRLEYADVMLARLLVPDLIDYLRDHGGLAAVALEKIVSVLIRAQPFPSQGLAELAEARATAATDPVVAAYYLLLLFAREGDRAVDRLREKMSTLDGQEQAALCCTLLPRLFGGRFDRTVAPPLPLSAERLEQLLIIAFEGVRPADDVVRANGKVYSPGLRDEAQDARHMIFDRLLKTPGEATQAAIRRMAEIPDFPIEPKHLRIHAERHAEVNSELVAWLPSDVVVFEKSFDRAPRTTEDLQLIARRRLEAIEHDLLHGKFAQGDTLQGLADENAVQRWVATQLEERRKEAYTVQRETHFADEKEPDITLTSRHGGVDLPVEIKVADGLSVKQLEAALEVQLCGQYLRHETTRHGILLLVHQQPRPGGWEIAPSDPLVPFSVVMDHLHSRARATRESAATGPQPIVCTIDVSGVVPLKDKRAAARAKRKLSTAKTRTSIKAPSKRRTEAARQEATHPGCSPDPRRSSTSAKPCRRGGTLLAGDRV</sequence>
<protein>
    <recommendedName>
        <fullName evidence="4">ATP-binding protein</fullName>
    </recommendedName>
</protein>
<organism evidence="2 3">
    <name type="scientific">Sphingomonas agrestis</name>
    <dbReference type="NCBI Taxonomy" id="3080540"/>
    <lineage>
        <taxon>Bacteria</taxon>
        <taxon>Pseudomonadati</taxon>
        <taxon>Pseudomonadota</taxon>
        <taxon>Alphaproteobacteria</taxon>
        <taxon>Sphingomonadales</taxon>
        <taxon>Sphingomonadaceae</taxon>
        <taxon>Sphingomonas</taxon>
    </lineage>
</organism>
<dbReference type="Proteomes" id="UP001273531">
    <property type="component" value="Unassembled WGS sequence"/>
</dbReference>
<gene>
    <name evidence="2" type="ORF">RZN05_14870</name>
</gene>
<dbReference type="RefSeq" id="WP_317227349.1">
    <property type="nucleotide sequence ID" value="NZ_JAWJEJ010000001.1"/>
</dbReference>
<name>A0ABU3YA40_9SPHN</name>
<feature type="region of interest" description="Disordered" evidence="1">
    <location>
        <begin position="1486"/>
        <end position="1546"/>
    </location>
</feature>
<evidence type="ECO:0000313" key="3">
    <source>
        <dbReference type="Proteomes" id="UP001273531"/>
    </source>
</evidence>
<evidence type="ECO:0000256" key="1">
    <source>
        <dbReference type="SAM" id="MobiDB-lite"/>
    </source>
</evidence>
<reference evidence="2 3" key="1">
    <citation type="submission" date="2023-10" db="EMBL/GenBank/DDBJ databases">
        <title>Sphingomonas sp. HF-S4 16S ribosomal RNA gene Genome sequencing and assembly.</title>
        <authorList>
            <person name="Lee H."/>
        </authorList>
    </citation>
    <scope>NUCLEOTIDE SEQUENCE [LARGE SCALE GENOMIC DNA]</scope>
    <source>
        <strain evidence="2 3">HF-S4</strain>
    </source>
</reference>
<comment type="caution">
    <text evidence="2">The sequence shown here is derived from an EMBL/GenBank/DDBJ whole genome shotgun (WGS) entry which is preliminary data.</text>
</comment>
<dbReference type="EMBL" id="JAWJEJ010000001">
    <property type="protein sequence ID" value="MDV3458278.1"/>
    <property type="molecule type" value="Genomic_DNA"/>
</dbReference>
<feature type="compositionally biased region" description="Basic and acidic residues" evidence="1">
    <location>
        <begin position="1506"/>
        <end position="1515"/>
    </location>
</feature>
<proteinExistence type="predicted"/>
<evidence type="ECO:0000313" key="2">
    <source>
        <dbReference type="EMBL" id="MDV3458278.1"/>
    </source>
</evidence>